<feature type="region of interest" description="Disordered" evidence="4">
    <location>
        <begin position="170"/>
        <end position="310"/>
    </location>
</feature>
<evidence type="ECO:0000256" key="4">
    <source>
        <dbReference type="SAM" id="MobiDB-lite"/>
    </source>
</evidence>
<evidence type="ECO:0000256" key="1">
    <source>
        <dbReference type="ARBA" id="ARBA00022690"/>
    </source>
</evidence>
<dbReference type="PANTHER" id="PTHR11461:SF130">
    <property type="entry name" value="SERPIN 85F"/>
    <property type="match status" value="1"/>
</dbReference>
<feature type="compositionally biased region" description="Low complexity" evidence="4">
    <location>
        <begin position="198"/>
        <end position="207"/>
    </location>
</feature>
<evidence type="ECO:0000256" key="2">
    <source>
        <dbReference type="ARBA" id="ARBA00022900"/>
    </source>
</evidence>
<keyword evidence="2" id="KW-0722">Serine protease inhibitor</keyword>
<dbReference type="Gene3D" id="3.30.497.10">
    <property type="entry name" value="Antithrombin, subunit I, domain 2"/>
    <property type="match status" value="2"/>
</dbReference>
<feature type="compositionally biased region" description="Low complexity" evidence="4">
    <location>
        <begin position="281"/>
        <end position="310"/>
    </location>
</feature>
<protein>
    <recommendedName>
        <fullName evidence="5">Serpin domain-containing protein</fullName>
    </recommendedName>
</protein>
<keyword evidence="1" id="KW-0646">Protease inhibitor</keyword>
<dbReference type="EMBL" id="JARGEI010000003">
    <property type="protein sequence ID" value="KAJ8733827.1"/>
    <property type="molecule type" value="Genomic_DNA"/>
</dbReference>
<dbReference type="GO" id="GO:0008168">
    <property type="term" value="F:methyltransferase activity"/>
    <property type="evidence" value="ECO:0007669"/>
    <property type="project" value="InterPro"/>
</dbReference>
<name>A0AAD7Z165_MYTSE</name>
<dbReference type="InterPro" id="IPR000215">
    <property type="entry name" value="Serpin_fam"/>
</dbReference>
<feature type="compositionally biased region" description="Low complexity" evidence="4">
    <location>
        <begin position="176"/>
        <end position="191"/>
    </location>
</feature>
<dbReference type="GO" id="GO:0004867">
    <property type="term" value="F:serine-type endopeptidase inhibitor activity"/>
    <property type="evidence" value="ECO:0007669"/>
    <property type="project" value="UniProtKB-KW"/>
</dbReference>
<dbReference type="InterPro" id="IPR023796">
    <property type="entry name" value="Serpin_dom"/>
</dbReference>
<dbReference type="Gene3D" id="2.30.39.10">
    <property type="entry name" value="Alpha-1-antitrypsin, domain 1"/>
    <property type="match status" value="1"/>
</dbReference>
<dbReference type="GO" id="GO:0032259">
    <property type="term" value="P:methylation"/>
    <property type="evidence" value="ECO:0007669"/>
    <property type="project" value="InterPro"/>
</dbReference>
<dbReference type="Pfam" id="PF00079">
    <property type="entry name" value="Serpin"/>
    <property type="match status" value="2"/>
</dbReference>
<sequence>MRANGRVPTSRLASVIVRAACIYASITQTSSSEYGVPIEIKLWDTGRTPLAHMVDATNEFGLKVLAEHNFLNDNNIAFSPYGLMGIMVALYEGVDGESSYQIQRGMQLPWNRNVMRIGFRDIHRTLKTYFVPEEGFLAGLALNNENVTFNEPYKKILRFYGFDLENDQLPTLAPETNSTSNDTSSATTTMSPAGSSDATTTTVAMAADSKPAREDLSTTPPTREETTSTTNPNAETISEIDIRGGTSTTASPSAAPNAESTPMSTLSTVTTTETTSERITETTTQSTTTSQVMETTTQAPTPDTSPTTTTVAPSTAAVAETEPVSMSSQVTNALTNEPTTNNEVEMSSTVLETSTVPATTVDGTSGTAQSSTLDGSSAQTTVTDMTQTASTMDTSTITSTTLTDNTPTSPTESMQTEQMSTMTMDDMTTTLNSVTPANESTIETLERKKKSIVDFIFTNPPYIDDYLYYRSYDIGSDPSNPSFDDKMFLANGLRSVQVTYMRYDTVLEHAYLPHLEASALRLPLDSDRYYLLVVLPTRGGSPELGRLLSRMARESDLSDIYSVLRPRRVKGIVPSFTVKGHVTLTTDLQKLGIRDVFEPRQRDFTLMTRQPGVYVRSIEQAVSVAIRKYRPDDHKKNRYVSNRDPIVFSATYPFLYFVMDANIHVSLMAGKMVDPLNSRIL</sequence>
<feature type="region of interest" description="Disordered" evidence="4">
    <location>
        <begin position="358"/>
        <end position="380"/>
    </location>
</feature>
<dbReference type="GO" id="GO:0003676">
    <property type="term" value="F:nucleic acid binding"/>
    <property type="evidence" value="ECO:0007669"/>
    <property type="project" value="InterPro"/>
</dbReference>
<evidence type="ECO:0000259" key="5">
    <source>
        <dbReference type="SMART" id="SM00093"/>
    </source>
</evidence>
<dbReference type="InterPro" id="IPR042178">
    <property type="entry name" value="Serpin_sf_1"/>
</dbReference>
<dbReference type="InterPro" id="IPR042185">
    <property type="entry name" value="Serpin_sf_2"/>
</dbReference>
<feature type="compositionally biased region" description="Low complexity" evidence="4">
    <location>
        <begin position="246"/>
        <end position="274"/>
    </location>
</feature>
<feature type="domain" description="Serpin" evidence="5">
    <location>
        <begin position="62"/>
        <end position="675"/>
    </location>
</feature>
<dbReference type="AlphaFoldDB" id="A0AAD7Z165"/>
<comment type="similarity">
    <text evidence="3">Belongs to the serpin family.</text>
</comment>
<reference evidence="6" key="1">
    <citation type="submission" date="2023-03" db="EMBL/GenBank/DDBJ databases">
        <title>Chromosome-level genomes of two armyworms, Mythimna separata and Mythimna loreyi, provide insights into the biosynthesis and reception of sex pheromones.</title>
        <authorList>
            <person name="Zhao H."/>
        </authorList>
    </citation>
    <scope>NUCLEOTIDE SEQUENCE</scope>
    <source>
        <strain evidence="6">BeijingLab</strain>
        <tissue evidence="6">Pupa</tissue>
    </source>
</reference>
<dbReference type="Proteomes" id="UP001231518">
    <property type="component" value="Chromosome 5"/>
</dbReference>
<proteinExistence type="inferred from homology"/>
<dbReference type="PROSITE" id="PS00092">
    <property type="entry name" value="N6_MTASE"/>
    <property type="match status" value="1"/>
</dbReference>
<evidence type="ECO:0000313" key="7">
    <source>
        <dbReference type="Proteomes" id="UP001231518"/>
    </source>
</evidence>
<dbReference type="PANTHER" id="PTHR11461">
    <property type="entry name" value="SERINE PROTEASE INHIBITOR, SERPIN"/>
    <property type="match status" value="1"/>
</dbReference>
<dbReference type="SUPFAM" id="SSF56574">
    <property type="entry name" value="Serpins"/>
    <property type="match status" value="1"/>
</dbReference>
<gene>
    <name evidence="6" type="ORF">PYW07_014378</name>
</gene>
<evidence type="ECO:0000256" key="3">
    <source>
        <dbReference type="RuleBase" id="RU000411"/>
    </source>
</evidence>
<dbReference type="InterPro" id="IPR002052">
    <property type="entry name" value="DNA_methylase_N6_adenine_CS"/>
</dbReference>
<dbReference type="GO" id="GO:0005615">
    <property type="term" value="C:extracellular space"/>
    <property type="evidence" value="ECO:0007669"/>
    <property type="project" value="InterPro"/>
</dbReference>
<accession>A0AAD7Z165</accession>
<keyword evidence="7" id="KW-1185">Reference proteome</keyword>
<dbReference type="SMART" id="SM00093">
    <property type="entry name" value="SERPIN"/>
    <property type="match status" value="1"/>
</dbReference>
<evidence type="ECO:0000313" key="6">
    <source>
        <dbReference type="EMBL" id="KAJ8733827.1"/>
    </source>
</evidence>
<organism evidence="6 7">
    <name type="scientific">Mythimna separata</name>
    <name type="common">Oriental armyworm</name>
    <name type="synonym">Pseudaletia separata</name>
    <dbReference type="NCBI Taxonomy" id="271217"/>
    <lineage>
        <taxon>Eukaryota</taxon>
        <taxon>Metazoa</taxon>
        <taxon>Ecdysozoa</taxon>
        <taxon>Arthropoda</taxon>
        <taxon>Hexapoda</taxon>
        <taxon>Insecta</taxon>
        <taxon>Pterygota</taxon>
        <taxon>Neoptera</taxon>
        <taxon>Endopterygota</taxon>
        <taxon>Lepidoptera</taxon>
        <taxon>Glossata</taxon>
        <taxon>Ditrysia</taxon>
        <taxon>Noctuoidea</taxon>
        <taxon>Noctuidae</taxon>
        <taxon>Noctuinae</taxon>
        <taxon>Hadenini</taxon>
        <taxon>Mythimna</taxon>
    </lineage>
</organism>
<comment type="caution">
    <text evidence="6">The sequence shown here is derived from an EMBL/GenBank/DDBJ whole genome shotgun (WGS) entry which is preliminary data.</text>
</comment>
<feature type="compositionally biased region" description="Basic and acidic residues" evidence="4">
    <location>
        <begin position="210"/>
        <end position="226"/>
    </location>
</feature>
<dbReference type="InterPro" id="IPR036186">
    <property type="entry name" value="Serpin_sf"/>
</dbReference>